<name>A0ABU2HB89_9ACTN</name>
<evidence type="ECO:0000259" key="1">
    <source>
        <dbReference type="Pfam" id="PF01869"/>
    </source>
</evidence>
<dbReference type="SUPFAM" id="SSF53067">
    <property type="entry name" value="Actin-like ATPase domain"/>
    <property type="match status" value="2"/>
</dbReference>
<organism evidence="2 3">
    <name type="scientific">Lipingzhangella rawalii</name>
    <dbReference type="NCBI Taxonomy" id="2055835"/>
    <lineage>
        <taxon>Bacteria</taxon>
        <taxon>Bacillati</taxon>
        <taxon>Actinomycetota</taxon>
        <taxon>Actinomycetes</taxon>
        <taxon>Streptosporangiales</taxon>
        <taxon>Nocardiopsidaceae</taxon>
        <taxon>Lipingzhangella</taxon>
    </lineage>
</organism>
<dbReference type="PANTHER" id="PTHR43190">
    <property type="entry name" value="N-ACETYL-D-GLUCOSAMINE KINASE"/>
    <property type="match status" value="1"/>
</dbReference>
<gene>
    <name evidence="2" type="ORF">RIF23_20145</name>
</gene>
<dbReference type="Pfam" id="PF01869">
    <property type="entry name" value="BcrAD_BadFG"/>
    <property type="match status" value="1"/>
</dbReference>
<proteinExistence type="predicted"/>
<dbReference type="InterPro" id="IPR002731">
    <property type="entry name" value="ATPase_BadF"/>
</dbReference>
<dbReference type="Gene3D" id="3.30.420.40">
    <property type="match status" value="2"/>
</dbReference>
<dbReference type="EMBL" id="JAVLVT010000017">
    <property type="protein sequence ID" value="MDS1272602.1"/>
    <property type="molecule type" value="Genomic_DNA"/>
</dbReference>
<dbReference type="RefSeq" id="WP_310914198.1">
    <property type="nucleotide sequence ID" value="NZ_JAVLVT010000017.1"/>
</dbReference>
<dbReference type="InterPro" id="IPR052519">
    <property type="entry name" value="Euk-type_GlcNAc_Kinase"/>
</dbReference>
<evidence type="ECO:0000313" key="2">
    <source>
        <dbReference type="EMBL" id="MDS1272602.1"/>
    </source>
</evidence>
<reference evidence="3" key="1">
    <citation type="submission" date="2023-07" db="EMBL/GenBank/DDBJ databases">
        <title>Novel species in the genus Lipingzhangella isolated from Sambhar Salt Lake.</title>
        <authorList>
            <person name="Jiya N."/>
            <person name="Kajale S."/>
            <person name="Sharma A."/>
        </authorList>
    </citation>
    <scope>NUCLEOTIDE SEQUENCE [LARGE SCALE GENOMIC DNA]</scope>
    <source>
        <strain evidence="3">LS1_29</strain>
    </source>
</reference>
<protein>
    <submittedName>
        <fullName evidence="2">BadF/BadG/BcrA/BcrD ATPase family protein</fullName>
    </submittedName>
</protein>
<dbReference type="Proteomes" id="UP001250214">
    <property type="component" value="Unassembled WGS sequence"/>
</dbReference>
<feature type="domain" description="ATPase BadF/BadG/BcrA/BcrD type" evidence="1">
    <location>
        <begin position="7"/>
        <end position="273"/>
    </location>
</feature>
<accession>A0ABU2HB89</accession>
<sequence length="323" mass="31519">MTAELVVGIDAGGTSTRCVVVTTAGEIRGRGMAGGANPHSSRDPVGAVRAALSEALGANPCGPIVSGVVGIAGAASRPEETAAVAHQAWSQVGLTGTPFVTDDIVVAYAAGTVASAGCVLVAGTGAVAARIHDFTVRRRADGHGWLVGDEGSAVWLGLAGVRAVLAAWDGRGPETVLTETIPAELAVAPGDAPSMLAAVHGSAPARLGRLAPMVTAAAAGADSVAQGIVDTAAQCLVRTLGAVRPEGRDDGPIVLAGSVLTTDPVGALVRRGLAQAQGSHGAVVAAGPGEFGAAGLALRRVAASAGHARLVETSGGTGAAKTW</sequence>
<dbReference type="PANTHER" id="PTHR43190:SF3">
    <property type="entry name" value="N-ACETYL-D-GLUCOSAMINE KINASE"/>
    <property type="match status" value="1"/>
</dbReference>
<evidence type="ECO:0000313" key="3">
    <source>
        <dbReference type="Proteomes" id="UP001250214"/>
    </source>
</evidence>
<dbReference type="InterPro" id="IPR043129">
    <property type="entry name" value="ATPase_NBD"/>
</dbReference>
<keyword evidence="3" id="KW-1185">Reference proteome</keyword>
<comment type="caution">
    <text evidence="2">The sequence shown here is derived from an EMBL/GenBank/DDBJ whole genome shotgun (WGS) entry which is preliminary data.</text>
</comment>